<evidence type="ECO:0000313" key="2">
    <source>
        <dbReference type="Proteomes" id="UP000032160"/>
    </source>
</evidence>
<dbReference type="AlphaFoldDB" id="X5M7S4"/>
<dbReference type="HOGENOM" id="CLU_2567513_0_0_5"/>
<dbReference type="STRING" id="1458461.BN1012_Phect1024"/>
<reference evidence="1 2" key="1">
    <citation type="journal article" date="2014" name="Front. Genet.">
        <title>Genome and metabolic network of "Candidatus Phaeomarinobacter ectocarpi" Ec32, a new candidate genus of Alphaproteobacteria frequently associated with brown algae.</title>
        <authorList>
            <person name="Dittami S.M."/>
            <person name="Barbeyron T."/>
            <person name="Boyen C."/>
            <person name="Cambefort J."/>
            <person name="Collet G."/>
            <person name="Delage L."/>
            <person name="Gobet A."/>
            <person name="Groisillier A."/>
            <person name="Leblanc C."/>
            <person name="Michel G."/>
            <person name="Scornet D."/>
            <person name="Siegel A."/>
            <person name="Tapia J.E."/>
            <person name="Tonon T."/>
        </authorList>
    </citation>
    <scope>NUCLEOTIDE SEQUENCE [LARGE SCALE GENOMIC DNA]</scope>
    <source>
        <strain evidence="1 2">Ec32</strain>
    </source>
</reference>
<evidence type="ECO:0000313" key="1">
    <source>
        <dbReference type="EMBL" id="CDO59238.1"/>
    </source>
</evidence>
<proteinExistence type="predicted"/>
<dbReference type="KEGG" id="pect:BN1012_Phect1024"/>
<dbReference type="EMBL" id="HG966617">
    <property type="protein sequence ID" value="CDO59238.1"/>
    <property type="molecule type" value="Genomic_DNA"/>
</dbReference>
<accession>X5M7S4</accession>
<keyword evidence="2" id="KW-1185">Reference proteome</keyword>
<sequence>MPRLILPFAKRGLVPKRFSARAGSEPGWLTIWVEAELSDDAAANSIASNLRGILCVDAVLLEETRRLPRRRERSFGAFAAG</sequence>
<dbReference type="Proteomes" id="UP000032160">
    <property type="component" value="Chromosome I"/>
</dbReference>
<gene>
    <name evidence="1" type="ORF">BN1012_Phect1024</name>
</gene>
<protein>
    <submittedName>
        <fullName evidence="1">Uncharacterized protein</fullName>
    </submittedName>
</protein>
<organism evidence="1 2">
    <name type="scientific">Candidatus Phaeomarinibacter ectocarpi</name>
    <dbReference type="NCBI Taxonomy" id="1458461"/>
    <lineage>
        <taxon>Bacteria</taxon>
        <taxon>Pseudomonadati</taxon>
        <taxon>Pseudomonadota</taxon>
        <taxon>Alphaproteobacteria</taxon>
        <taxon>Hyphomicrobiales</taxon>
        <taxon>Parvibaculaceae</taxon>
        <taxon>Candidatus Phaeomarinibacter</taxon>
    </lineage>
</organism>
<name>X5M7S4_9HYPH</name>